<dbReference type="Gene3D" id="2.40.10.220">
    <property type="entry name" value="predicted glycosyltransferase like domains"/>
    <property type="match status" value="1"/>
</dbReference>
<gene>
    <name evidence="2" type="ORF">SAMN04487960_106161</name>
</gene>
<reference evidence="2 3" key="1">
    <citation type="submission" date="2016-10" db="EMBL/GenBank/DDBJ databases">
        <authorList>
            <person name="de Groot N.N."/>
        </authorList>
    </citation>
    <scope>NUCLEOTIDE SEQUENCE [LARGE SCALE GENOMIC DNA]</scope>
    <source>
        <strain evidence="2 3">CGMCC 1.7059</strain>
    </source>
</reference>
<dbReference type="GO" id="GO:0035438">
    <property type="term" value="F:cyclic-di-GMP binding"/>
    <property type="evidence" value="ECO:0007669"/>
    <property type="project" value="InterPro"/>
</dbReference>
<evidence type="ECO:0000313" key="2">
    <source>
        <dbReference type="EMBL" id="SDX11470.1"/>
    </source>
</evidence>
<sequence>MSMSMKDYSEKRDFYRMQVDSEIQITDSQGRSFSALCKDLSGTGMQLFVSEAIEEGAELHTLMPSTNDQFPPFETVSTVVRCTADGDGYLLGTSITKVKR</sequence>
<dbReference type="STRING" id="488533.SAMN04487960_106161"/>
<name>A0A1H2Z223_9GAMM</name>
<proteinExistence type="predicted"/>
<dbReference type="Proteomes" id="UP000199675">
    <property type="component" value="Unassembled WGS sequence"/>
</dbReference>
<dbReference type="AlphaFoldDB" id="A0A1H2Z223"/>
<keyword evidence="3" id="KW-1185">Reference proteome</keyword>
<accession>A0A1H2Z223</accession>
<feature type="domain" description="PilZ" evidence="1">
    <location>
        <begin position="10"/>
        <end position="95"/>
    </location>
</feature>
<dbReference type="Pfam" id="PF07238">
    <property type="entry name" value="PilZ"/>
    <property type="match status" value="1"/>
</dbReference>
<organism evidence="2 3">
    <name type="scientific">Marinobacter mobilis</name>
    <dbReference type="NCBI Taxonomy" id="488533"/>
    <lineage>
        <taxon>Bacteria</taxon>
        <taxon>Pseudomonadati</taxon>
        <taxon>Pseudomonadota</taxon>
        <taxon>Gammaproteobacteria</taxon>
        <taxon>Pseudomonadales</taxon>
        <taxon>Marinobacteraceae</taxon>
        <taxon>Marinobacter</taxon>
    </lineage>
</organism>
<dbReference type="EMBL" id="FNNE01000006">
    <property type="protein sequence ID" value="SDX11470.1"/>
    <property type="molecule type" value="Genomic_DNA"/>
</dbReference>
<evidence type="ECO:0000313" key="3">
    <source>
        <dbReference type="Proteomes" id="UP000199675"/>
    </source>
</evidence>
<evidence type="ECO:0000259" key="1">
    <source>
        <dbReference type="Pfam" id="PF07238"/>
    </source>
</evidence>
<dbReference type="InterPro" id="IPR009875">
    <property type="entry name" value="PilZ_domain"/>
</dbReference>
<dbReference type="SUPFAM" id="SSF141371">
    <property type="entry name" value="PilZ domain-like"/>
    <property type="match status" value="1"/>
</dbReference>
<protein>
    <submittedName>
        <fullName evidence="2">PilZ domain-containing protein</fullName>
    </submittedName>
</protein>